<sequence length="77" mass="8850">MSKFVVSATIDDPSLKADATFEYRITDNRNYIIDKYGGVEAKPGYTPQIGDKYTVETLYRSNEGYIYKSYKTFTVKI</sequence>
<organism evidence="1">
    <name type="scientific">virus sp. ctrcb4</name>
    <dbReference type="NCBI Taxonomy" id="2825824"/>
    <lineage>
        <taxon>Viruses</taxon>
    </lineage>
</organism>
<name>A0A8S5RPN4_9VIRU</name>
<accession>A0A8S5RPN4</accession>
<dbReference type="EMBL" id="BK059132">
    <property type="protein sequence ID" value="DAE33089.1"/>
    <property type="molecule type" value="Genomic_DNA"/>
</dbReference>
<evidence type="ECO:0000313" key="1">
    <source>
        <dbReference type="EMBL" id="DAE33089.1"/>
    </source>
</evidence>
<protein>
    <submittedName>
        <fullName evidence="1">Uncharacterized protein</fullName>
    </submittedName>
</protein>
<reference evidence="1" key="1">
    <citation type="journal article" date="2021" name="Proc. Natl. Acad. Sci. U.S.A.">
        <title>A Catalog of Tens of Thousands of Viruses from Human Metagenomes Reveals Hidden Associations with Chronic Diseases.</title>
        <authorList>
            <person name="Tisza M.J."/>
            <person name="Buck C.B."/>
        </authorList>
    </citation>
    <scope>NUCLEOTIDE SEQUENCE</scope>
    <source>
        <strain evidence="1">Ctrcb4</strain>
    </source>
</reference>
<proteinExistence type="predicted"/>